<reference evidence="3 4" key="1">
    <citation type="submission" date="2018-04" db="EMBL/GenBank/DDBJ databases">
        <title>Genomic Encyclopedia of Type Strains, Phase III (KMG-III): the genomes of soil and plant-associated and newly described type strains.</title>
        <authorList>
            <person name="Whitman W."/>
        </authorList>
    </citation>
    <scope>NUCLEOTIDE SEQUENCE [LARGE SCALE GENOMIC DNA]</scope>
    <source>
        <strain evidence="3 4">JA192</strain>
    </source>
</reference>
<feature type="domain" description="Tyr recombinase" evidence="2">
    <location>
        <begin position="1"/>
        <end position="161"/>
    </location>
</feature>
<dbReference type="EMBL" id="PZZW01000003">
    <property type="protein sequence ID" value="PTM79078.1"/>
    <property type="molecule type" value="Genomic_DNA"/>
</dbReference>
<dbReference type="InterPro" id="IPR011010">
    <property type="entry name" value="DNA_brk_join_enz"/>
</dbReference>
<organism evidence="3 4">
    <name type="scientific">Cereibacter johrii</name>
    <dbReference type="NCBI Taxonomy" id="445629"/>
    <lineage>
        <taxon>Bacteria</taxon>
        <taxon>Pseudomonadati</taxon>
        <taxon>Pseudomonadota</taxon>
        <taxon>Alphaproteobacteria</taxon>
        <taxon>Rhodobacterales</taxon>
        <taxon>Paracoccaceae</taxon>
        <taxon>Cereibacter</taxon>
    </lineage>
</organism>
<dbReference type="InterPro" id="IPR002104">
    <property type="entry name" value="Integrase_catalytic"/>
</dbReference>
<dbReference type="Gene3D" id="1.10.443.10">
    <property type="entry name" value="Intergrase catalytic core"/>
    <property type="match status" value="1"/>
</dbReference>
<protein>
    <submittedName>
        <fullName evidence="3">Phage integrase family protein</fullName>
    </submittedName>
</protein>
<accession>A0ABX5JAJ0</accession>
<dbReference type="InterPro" id="IPR013762">
    <property type="entry name" value="Integrase-like_cat_sf"/>
</dbReference>
<comment type="caution">
    <text evidence="3">The sequence shown here is derived from an EMBL/GenBank/DDBJ whole genome shotgun (WGS) entry which is preliminary data.</text>
</comment>
<dbReference type="PROSITE" id="PS51898">
    <property type="entry name" value="TYR_RECOMBINASE"/>
    <property type="match status" value="1"/>
</dbReference>
<keyword evidence="4" id="KW-1185">Reference proteome</keyword>
<evidence type="ECO:0000256" key="1">
    <source>
        <dbReference type="ARBA" id="ARBA00023172"/>
    </source>
</evidence>
<proteinExistence type="predicted"/>
<dbReference type="Proteomes" id="UP000240800">
    <property type="component" value="Unassembled WGS sequence"/>
</dbReference>
<dbReference type="SUPFAM" id="SSF56349">
    <property type="entry name" value="DNA breaking-rejoining enzymes"/>
    <property type="match status" value="1"/>
</dbReference>
<evidence type="ECO:0000313" key="3">
    <source>
        <dbReference type="EMBL" id="PTM79078.1"/>
    </source>
</evidence>
<name>A0ABX5JAJ0_9RHOB</name>
<keyword evidence="1" id="KW-0233">DNA recombination</keyword>
<evidence type="ECO:0000313" key="4">
    <source>
        <dbReference type="Proteomes" id="UP000240800"/>
    </source>
</evidence>
<sequence>MLEAAPPHVAAAIALMANTGLDPSDALRLRRAAIEGGVIWADRGKTGHPAPIPLHERVAAILAAAQGHGAETILANTRGKTWTYDGFSTVWHRFRETLVEEGAIPRDLTLKGLRHTVATILREIGMSPRQIADLLGQKTESMALHYSRDANLAEGNRKTMDKLQDEIARRTRIVKPEDGTRQTRYQSEA</sequence>
<dbReference type="Pfam" id="PF00589">
    <property type="entry name" value="Phage_integrase"/>
    <property type="match status" value="1"/>
</dbReference>
<evidence type="ECO:0000259" key="2">
    <source>
        <dbReference type="PROSITE" id="PS51898"/>
    </source>
</evidence>
<gene>
    <name evidence="3" type="ORF">C8J29_103171</name>
</gene>